<feature type="region of interest" description="Disordered" evidence="1">
    <location>
        <begin position="1"/>
        <end position="25"/>
    </location>
</feature>
<evidence type="ECO:0000313" key="3">
    <source>
        <dbReference type="Proteomes" id="UP001154252"/>
    </source>
</evidence>
<gene>
    <name evidence="2" type="ORF">PEGY_LOCUS2800</name>
</gene>
<dbReference type="Gene3D" id="2.30.110.10">
    <property type="entry name" value="Electron Transport, Fmn-binding Protein, Chain A"/>
    <property type="match status" value="1"/>
</dbReference>
<organism evidence="2 3">
    <name type="scientific">Penicillium egyptiacum</name>
    <dbReference type="NCBI Taxonomy" id="1303716"/>
    <lineage>
        <taxon>Eukaryota</taxon>
        <taxon>Fungi</taxon>
        <taxon>Dikarya</taxon>
        <taxon>Ascomycota</taxon>
        <taxon>Pezizomycotina</taxon>
        <taxon>Eurotiomycetes</taxon>
        <taxon>Eurotiomycetidae</taxon>
        <taxon>Eurotiales</taxon>
        <taxon>Aspergillaceae</taxon>
        <taxon>Penicillium</taxon>
    </lineage>
</organism>
<accession>A0A9W4K7B4</accession>
<dbReference type="InterPro" id="IPR007396">
    <property type="entry name" value="TR_PAI2-type"/>
</dbReference>
<dbReference type="OrthoDB" id="2101473at2759"/>
<dbReference type="Pfam" id="PF04299">
    <property type="entry name" value="FMN_bind_2"/>
    <property type="match status" value="1"/>
</dbReference>
<comment type="caution">
    <text evidence="2">The sequence shown here is derived from an EMBL/GenBank/DDBJ whole genome shotgun (WGS) entry which is preliminary data.</text>
</comment>
<proteinExistence type="predicted"/>
<evidence type="ECO:0000256" key="1">
    <source>
        <dbReference type="SAM" id="MobiDB-lite"/>
    </source>
</evidence>
<name>A0A9W4K7B4_9EURO</name>
<keyword evidence="3" id="KW-1185">Reference proteome</keyword>
<sequence>MSCRRTNNINGPRSPRRDLNCLHQPSRPLHRPELLHRVQPATGRVAPTWNYTAVQVYGRVTIYNTKDEQTELFLRPQLGDIARLGEGGVMGFQDESGLGSGSDVKHRGVGRGIENGNGFPQDRSPDREMSQG</sequence>
<dbReference type="EMBL" id="CAJVRC010000843">
    <property type="protein sequence ID" value="CAG8891167.1"/>
    <property type="molecule type" value="Genomic_DNA"/>
</dbReference>
<feature type="compositionally biased region" description="Basic and acidic residues" evidence="1">
    <location>
        <begin position="123"/>
        <end position="132"/>
    </location>
</feature>
<dbReference type="Proteomes" id="UP001154252">
    <property type="component" value="Unassembled WGS sequence"/>
</dbReference>
<dbReference type="InterPro" id="IPR012349">
    <property type="entry name" value="Split_barrel_FMN-bd"/>
</dbReference>
<reference evidence="2" key="1">
    <citation type="submission" date="2021-07" db="EMBL/GenBank/DDBJ databases">
        <authorList>
            <person name="Branca A.L. A."/>
        </authorList>
    </citation>
    <scope>NUCLEOTIDE SEQUENCE</scope>
</reference>
<feature type="region of interest" description="Disordered" evidence="1">
    <location>
        <begin position="92"/>
        <end position="132"/>
    </location>
</feature>
<evidence type="ECO:0000313" key="2">
    <source>
        <dbReference type="EMBL" id="CAG8891167.1"/>
    </source>
</evidence>
<feature type="compositionally biased region" description="Polar residues" evidence="1">
    <location>
        <begin position="1"/>
        <end position="11"/>
    </location>
</feature>
<dbReference type="AlphaFoldDB" id="A0A9W4K7B4"/>
<protein>
    <submittedName>
        <fullName evidence="2">Uncharacterized protein</fullName>
    </submittedName>
</protein>